<dbReference type="EMBL" id="BAABKQ010000002">
    <property type="protein sequence ID" value="GAA4825995.1"/>
    <property type="molecule type" value="Genomic_DNA"/>
</dbReference>
<accession>A0ABP9D8G4</accession>
<reference evidence="3" key="1">
    <citation type="journal article" date="2014" name="Int. J. Syst. Evol. Microbiol.">
        <title>Complete genome of a new Firmicutes species belonging to the dominant human colonic microbiota ('Ruminococcus bicirculans') reveals two chromosomes and a selective capacity to utilize plant glucans.</title>
        <authorList>
            <consortium name="NISC Comparative Sequencing Program"/>
            <person name="Wegmann U."/>
            <person name="Louis P."/>
            <person name="Goesmann A."/>
            <person name="Henrissat B."/>
            <person name="Duncan S.H."/>
            <person name="Flint H.J."/>
        </authorList>
    </citation>
    <scope>NUCLEOTIDE SEQUENCE</scope>
    <source>
        <strain evidence="3">JCM 18542</strain>
    </source>
</reference>
<dbReference type="Proteomes" id="UP001500839">
    <property type="component" value="Unassembled WGS sequence"/>
</dbReference>
<feature type="compositionally biased region" description="Low complexity" evidence="1">
    <location>
        <begin position="61"/>
        <end position="78"/>
    </location>
</feature>
<dbReference type="PROSITE" id="PS51257">
    <property type="entry name" value="PROKAR_LIPOPROTEIN"/>
    <property type="match status" value="1"/>
</dbReference>
<evidence type="ECO:0000313" key="4">
    <source>
        <dbReference type="EMBL" id="GAA4825995.1"/>
    </source>
</evidence>
<proteinExistence type="predicted"/>
<feature type="signal peptide" evidence="2">
    <location>
        <begin position="1"/>
        <end position="24"/>
    </location>
</feature>
<reference evidence="5" key="2">
    <citation type="journal article" date="2019" name="Int. J. Syst. Evol. Microbiol.">
        <title>The Global Catalogue of Microorganisms (GCM) 10K type strain sequencing project: providing services to taxonomists for standard genome sequencing and annotation.</title>
        <authorList>
            <consortium name="The Broad Institute Genomics Platform"/>
            <consortium name="The Broad Institute Genome Sequencing Center for Infectious Disease"/>
            <person name="Wu L."/>
            <person name="Ma J."/>
        </authorList>
    </citation>
    <scope>NUCLEOTIDE SEQUENCE [LARGE SCALE GENOMIC DNA]</scope>
    <source>
        <strain evidence="5">JCM 18542</strain>
    </source>
</reference>
<feature type="region of interest" description="Disordered" evidence="1">
    <location>
        <begin position="26"/>
        <end position="78"/>
    </location>
</feature>
<name>A0ABP9D8G4_9ACTN</name>
<dbReference type="EMBL" id="BAABKQ010000002">
    <property type="protein sequence ID" value="GAA4825238.1"/>
    <property type="molecule type" value="Genomic_DNA"/>
</dbReference>
<sequence length="233" mass="24094">MRTRTGRRAVAAALILAASAATVAGCGSGPGQDADSTASRTPAPAQMWEPSAVPTAPPSAAPSTTVSEPPVLPTRTVPTVPATPAAAIAQVDRTDSDAVAAEALRQWLAWRPTSDGGTLDAMARAAPLLTDDYADATLGEAPVRGPGGDFAAWRADGADRVEVTVTAQPNQGMRDDSDSHMRHLVFTATQTAKDGERTVGTAEQVVYVIVREQPGGVWAVSKIVTRNTGRSTR</sequence>
<evidence type="ECO:0000256" key="2">
    <source>
        <dbReference type="SAM" id="SignalP"/>
    </source>
</evidence>
<evidence type="ECO:0000313" key="5">
    <source>
        <dbReference type="Proteomes" id="UP001500839"/>
    </source>
</evidence>
<reference evidence="3" key="3">
    <citation type="submission" date="2023-12" db="EMBL/GenBank/DDBJ databases">
        <authorList>
            <person name="Sun Q."/>
            <person name="Inoue M."/>
        </authorList>
    </citation>
    <scope>NUCLEOTIDE SEQUENCE</scope>
    <source>
        <strain evidence="3">JCM 18542</strain>
    </source>
</reference>
<evidence type="ECO:0008006" key="6">
    <source>
        <dbReference type="Google" id="ProtNLM"/>
    </source>
</evidence>
<dbReference type="RefSeq" id="WP_200176101.1">
    <property type="nucleotide sequence ID" value="NZ_BAABKQ010000002.1"/>
</dbReference>
<gene>
    <name evidence="3" type="ORF">GCM10023353_37910</name>
    <name evidence="4" type="ORF">GCM10023353_38930</name>
</gene>
<comment type="caution">
    <text evidence="3">The sequence shown here is derived from an EMBL/GenBank/DDBJ whole genome shotgun (WGS) entry which is preliminary data.</text>
</comment>
<feature type="chain" id="PRO_5045029848" description="Lipoprotein" evidence="2">
    <location>
        <begin position="25"/>
        <end position="233"/>
    </location>
</feature>
<protein>
    <recommendedName>
        <fullName evidence="6">Lipoprotein</fullName>
    </recommendedName>
</protein>
<evidence type="ECO:0000313" key="3">
    <source>
        <dbReference type="EMBL" id="GAA4825238.1"/>
    </source>
</evidence>
<keyword evidence="5" id="KW-1185">Reference proteome</keyword>
<keyword evidence="2" id="KW-0732">Signal</keyword>
<organism evidence="3 5">
    <name type="scientific">Tomitella cavernea</name>
    <dbReference type="NCBI Taxonomy" id="1387982"/>
    <lineage>
        <taxon>Bacteria</taxon>
        <taxon>Bacillati</taxon>
        <taxon>Actinomycetota</taxon>
        <taxon>Actinomycetes</taxon>
        <taxon>Mycobacteriales</taxon>
        <taxon>Tomitella</taxon>
    </lineage>
</organism>
<evidence type="ECO:0000256" key="1">
    <source>
        <dbReference type="SAM" id="MobiDB-lite"/>
    </source>
</evidence>